<comment type="caution">
    <text evidence="2">The sequence shown here is derived from an EMBL/GenBank/DDBJ whole genome shotgun (WGS) entry which is preliminary data.</text>
</comment>
<evidence type="ECO:0000313" key="3">
    <source>
        <dbReference type="Proteomes" id="UP000254869"/>
    </source>
</evidence>
<dbReference type="EMBL" id="QQBC01000002">
    <property type="protein sequence ID" value="RDI68286.1"/>
    <property type="molecule type" value="Genomic_DNA"/>
</dbReference>
<proteinExistence type="predicted"/>
<protein>
    <submittedName>
        <fullName evidence="2">Universal stress protein family protein</fullName>
    </submittedName>
</protein>
<dbReference type="RefSeq" id="WP_067993140.1">
    <property type="nucleotide sequence ID" value="NZ_QQBC01000002.1"/>
</dbReference>
<dbReference type="Proteomes" id="UP000254869">
    <property type="component" value="Unassembled WGS sequence"/>
</dbReference>
<accession>A0A370IC36</accession>
<dbReference type="STRING" id="1210086.GCA_001613105_01263"/>
<gene>
    <name evidence="2" type="ORF">DFR76_102687</name>
</gene>
<evidence type="ECO:0000259" key="1">
    <source>
        <dbReference type="Pfam" id="PF00582"/>
    </source>
</evidence>
<dbReference type="Pfam" id="PF00582">
    <property type="entry name" value="Usp"/>
    <property type="match status" value="1"/>
</dbReference>
<dbReference type="SUPFAM" id="SSF52402">
    <property type="entry name" value="Adenine nucleotide alpha hydrolases-like"/>
    <property type="match status" value="1"/>
</dbReference>
<dbReference type="Gene3D" id="3.40.50.12370">
    <property type="match status" value="1"/>
</dbReference>
<feature type="domain" description="UspA" evidence="1">
    <location>
        <begin position="84"/>
        <end position="212"/>
    </location>
</feature>
<sequence length="223" mass="23738">MSDILIRDGDAVLEMAHALAEAVGGGMRTIPAEVTDDEFLEQLAAPDVILGLVALDGEGWGIARQATKPVVVVPAAARPITAIHQVLVPLDGTDETVSAVAETVRLFGTAGTEIVVLHVFDAATTPEFWDQAAHARPVWEQEFRARYCTPHFPETTPTLTLRSGAPGEHVVDLAAQHADLIILGWSRRLDPGRAQTVRRTVGEAPVPVMLIPVGAMGRGPWAG</sequence>
<dbReference type="CDD" id="cd00293">
    <property type="entry name" value="USP-like"/>
    <property type="match status" value="1"/>
</dbReference>
<organism evidence="2 3">
    <name type="scientific">Nocardia pseudobrasiliensis</name>
    <dbReference type="NCBI Taxonomy" id="45979"/>
    <lineage>
        <taxon>Bacteria</taxon>
        <taxon>Bacillati</taxon>
        <taxon>Actinomycetota</taxon>
        <taxon>Actinomycetes</taxon>
        <taxon>Mycobacteriales</taxon>
        <taxon>Nocardiaceae</taxon>
        <taxon>Nocardia</taxon>
    </lineage>
</organism>
<dbReference type="InterPro" id="IPR006016">
    <property type="entry name" value="UspA"/>
</dbReference>
<evidence type="ECO:0000313" key="2">
    <source>
        <dbReference type="EMBL" id="RDI68286.1"/>
    </source>
</evidence>
<name>A0A370IC36_9NOCA</name>
<reference evidence="2 3" key="1">
    <citation type="submission" date="2018-07" db="EMBL/GenBank/DDBJ databases">
        <title>Genomic Encyclopedia of Type Strains, Phase IV (KMG-IV): sequencing the most valuable type-strain genomes for metagenomic binning, comparative biology and taxonomic classification.</title>
        <authorList>
            <person name="Goeker M."/>
        </authorList>
    </citation>
    <scope>NUCLEOTIDE SEQUENCE [LARGE SCALE GENOMIC DNA]</scope>
    <source>
        <strain evidence="2 3">DSM 44290</strain>
    </source>
</reference>
<keyword evidence="3" id="KW-1185">Reference proteome</keyword>
<dbReference type="AlphaFoldDB" id="A0A370IC36"/>